<feature type="compositionally biased region" description="Acidic residues" evidence="1">
    <location>
        <begin position="142"/>
        <end position="158"/>
    </location>
</feature>
<dbReference type="GeneID" id="19018044"/>
<feature type="compositionally biased region" description="Acidic residues" evidence="1">
    <location>
        <begin position="1257"/>
        <end position="1273"/>
    </location>
</feature>
<proteinExistence type="predicted"/>
<feature type="compositionally biased region" description="Acidic residues" evidence="1">
    <location>
        <begin position="87"/>
        <end position="107"/>
    </location>
</feature>
<dbReference type="Proteomes" id="UP000198341">
    <property type="component" value="Chromosome 1"/>
</dbReference>
<dbReference type="GO" id="GO:0005634">
    <property type="term" value="C:nucleus"/>
    <property type="evidence" value="ECO:0007669"/>
    <property type="project" value="TreeGrafter"/>
</dbReference>
<dbReference type="GO" id="GO:0003682">
    <property type="term" value="F:chromatin binding"/>
    <property type="evidence" value="ECO:0007669"/>
    <property type="project" value="TreeGrafter"/>
</dbReference>
<dbReference type="GO" id="GO:0008278">
    <property type="term" value="C:cohesin complex"/>
    <property type="evidence" value="ECO:0007669"/>
    <property type="project" value="TreeGrafter"/>
</dbReference>
<feature type="compositionally biased region" description="Polar residues" evidence="1">
    <location>
        <begin position="62"/>
        <end position="78"/>
    </location>
</feature>
<dbReference type="STRING" id="41875.K8EXW0"/>
<feature type="compositionally biased region" description="Polar residues" evidence="1">
    <location>
        <begin position="1280"/>
        <end position="1295"/>
    </location>
</feature>
<keyword evidence="4" id="KW-1185">Reference proteome</keyword>
<reference evidence="3 4" key="1">
    <citation type="submission" date="2011-10" db="EMBL/GenBank/DDBJ databases">
        <authorList>
            <person name="Genoscope - CEA"/>
        </authorList>
    </citation>
    <scope>NUCLEOTIDE SEQUENCE [LARGE SCALE GENOMIC DNA]</scope>
    <source>
        <strain evidence="3 4">RCC 1105</strain>
    </source>
</reference>
<dbReference type="Pfam" id="PF24571">
    <property type="entry name" value="HEAT_SCC3-SA"/>
    <property type="match status" value="1"/>
</dbReference>
<dbReference type="PANTHER" id="PTHR11199:SF0">
    <property type="entry name" value="LD34181P-RELATED"/>
    <property type="match status" value="1"/>
</dbReference>
<dbReference type="SUPFAM" id="SSF48371">
    <property type="entry name" value="ARM repeat"/>
    <property type="match status" value="1"/>
</dbReference>
<dbReference type="Gene3D" id="1.25.10.10">
    <property type="entry name" value="Leucine-rich Repeat Variant"/>
    <property type="match status" value="1"/>
</dbReference>
<dbReference type="InterPro" id="IPR016024">
    <property type="entry name" value="ARM-type_fold"/>
</dbReference>
<feature type="compositionally biased region" description="Basic residues" evidence="1">
    <location>
        <begin position="29"/>
        <end position="41"/>
    </location>
</feature>
<evidence type="ECO:0000313" key="4">
    <source>
        <dbReference type="Proteomes" id="UP000198341"/>
    </source>
</evidence>
<protein>
    <recommendedName>
        <fullName evidence="2">SCD domain-containing protein</fullName>
    </recommendedName>
</protein>
<dbReference type="InterPro" id="IPR011989">
    <property type="entry name" value="ARM-like"/>
</dbReference>
<dbReference type="PROSITE" id="PS51425">
    <property type="entry name" value="SCD"/>
    <property type="match status" value="1"/>
</dbReference>
<feature type="compositionally biased region" description="Basic and acidic residues" evidence="1">
    <location>
        <begin position="1296"/>
        <end position="1321"/>
    </location>
</feature>
<dbReference type="InterPro" id="IPR056396">
    <property type="entry name" value="HEAT_SCC3-SA"/>
</dbReference>
<feature type="compositionally biased region" description="Acidic residues" evidence="1">
    <location>
        <begin position="582"/>
        <end position="596"/>
    </location>
</feature>
<evidence type="ECO:0000313" key="3">
    <source>
        <dbReference type="EMBL" id="CCO14093.1"/>
    </source>
</evidence>
<feature type="domain" description="SCD" evidence="2">
    <location>
        <begin position="375"/>
        <end position="460"/>
    </location>
</feature>
<accession>K8EXW0</accession>
<dbReference type="KEGG" id="bpg:Bathy01g03090"/>
<dbReference type="Pfam" id="PF21581">
    <property type="entry name" value="SCD"/>
    <property type="match status" value="1"/>
</dbReference>
<feature type="compositionally biased region" description="Basic and acidic residues" evidence="1">
    <location>
        <begin position="16"/>
        <end position="28"/>
    </location>
</feature>
<feature type="region of interest" description="Disordered" evidence="1">
    <location>
        <begin position="1"/>
        <end position="158"/>
    </location>
</feature>
<gene>
    <name evidence="3" type="ORF">Bathy01g03090</name>
</gene>
<dbReference type="OrthoDB" id="498590at2759"/>
<dbReference type="EMBL" id="FO082278">
    <property type="protein sequence ID" value="CCO14093.1"/>
    <property type="molecule type" value="Genomic_DNA"/>
</dbReference>
<dbReference type="InterPro" id="IPR039662">
    <property type="entry name" value="Cohesin_Scc3/SA"/>
</dbReference>
<feature type="region of interest" description="Disordered" evidence="1">
    <location>
        <begin position="527"/>
        <end position="597"/>
    </location>
</feature>
<feature type="compositionally biased region" description="Acidic residues" evidence="1">
    <location>
        <begin position="560"/>
        <end position="573"/>
    </location>
</feature>
<dbReference type="RefSeq" id="XP_007515214.1">
    <property type="nucleotide sequence ID" value="XM_007515152.1"/>
</dbReference>
<dbReference type="GO" id="GO:0007062">
    <property type="term" value="P:sister chromatid cohesion"/>
    <property type="evidence" value="ECO:0007669"/>
    <property type="project" value="UniProtKB-ARBA"/>
</dbReference>
<evidence type="ECO:0000259" key="2">
    <source>
        <dbReference type="PROSITE" id="PS51425"/>
    </source>
</evidence>
<feature type="compositionally biased region" description="Basic residues" evidence="1">
    <location>
        <begin position="532"/>
        <end position="556"/>
    </location>
</feature>
<sequence length="1351" mass="151588">MSTRGSLRNRRARSNVVEEEKKTLDLKRTRSRSRGGPHSSKKKEEAEETEEEESTKKERGKQQPQKSILKTRNKNASSGGAKKKKEEEEEDDEEEDDEEEEEEEEEKEIPPVVVKEKDEEEDAEKQLPLVVAATPQQQAEGGADEMEEEEEEEEEEEQGLFEWLAKKEKLPEEKANRLAAEWTTRYQEDQASAAAEMYTLLTKASGCKAKIYKPELMNSECAIIMKRIEDELRQGNVNPVDPMAGKGKLYRNFKDDLGLFMRAVVRETIDSRDLFDDTMFEMFREIFQTCSNSTARVMRVVATGMGLNVISGLVNACLSQSKQAALKQRQLDNALASKRKEAKVEAEAIKKTMDQCSKNTEACAGMIKEMFNGVFTGRFRDYDPQIRAGCMAAVSNWMLEYPFMFLTDFYLKYLGWSMNDKSSLVRLEVLKGLRRLYADGTKASIMDGFTNRFSARIKELLFDADPMVTCEAIFVVSQLREYETYDADTMNEVLHLLTEENESVRVTAAKVLPKMLPSLLEQYNKTRTSAYGKKKKPAAKKKAKAAKKPKRKANKKIRNEDDENSTEDEEEDEGEKRGNLFGDDEDNDEMEDEDFDTSLGVGELTASETLESVLELVKILSNTTHAKHLAVDDALETHSKIIDAVWDEMPLFHSFEFLAMKLSDEEFCSDIADAAALANLTLRAVKKSQMENIIADALAKSNVPTPAKMSMTKRDRETCDQSREKITLAFTTHLPTLLEKYSVEDEVLAPLLEIIPYMKLEHYPLRQRDGEYQALLETVKNILFKRVDSKVLNSAAKAIAFCANDGYEGTRSGAVKVFDSIAKHLGEKLSQLAKSAIVNRTVNVDEDEDEDDEFIVSEDNGDGFILKCALLRVTALLKYARLSKLEGEAVFEAMATLLDEVSRNVLRDGEKKLSKEVRVGPVSAVLLAEGVMYEMVWRGIDLSESESERVTDDDILSFQNTRDKSLTSLIRLAENVDKLFGKYGAKVVADTRRNCTAAVADAVLYLKMAGKMSISLPPNMMTAAWRAADKIMTPEDENLDADVNAAKIGYQLALVDAKCGDHSSGSIAAPAFISNFAIGGDHLDAAIKGFMTELRRDSQKNLARTIFMALADAYQVVSNAMKDKDADEDIAQRAIDFLRDLATRIASIFSPSVQRDRLVVRVMTADCVNYALVPLKPERFAFLEYAVSAFIPKISQVDAKNVLEACEKQLEHVDESDKRSLSFKEFIEVVRVRSLGKSAAKVERERKAAARKAAKEDETETSFEEEDEIETDSELAGATPGSNKTRKTNANSTPGSEKKRTLETEKDFAKIVENEESKEETITTTADEGEAVDADMEDVVPVQKPSRRGRR</sequence>
<dbReference type="GO" id="GO:0000785">
    <property type="term" value="C:chromatin"/>
    <property type="evidence" value="ECO:0007669"/>
    <property type="project" value="TreeGrafter"/>
</dbReference>
<name>K8EXW0_9CHLO</name>
<feature type="compositionally biased region" description="Acidic residues" evidence="1">
    <location>
        <begin position="1327"/>
        <end position="1338"/>
    </location>
</feature>
<evidence type="ECO:0000256" key="1">
    <source>
        <dbReference type="SAM" id="MobiDB-lite"/>
    </source>
</evidence>
<dbReference type="PANTHER" id="PTHR11199">
    <property type="entry name" value="STROMAL ANTIGEN"/>
    <property type="match status" value="1"/>
</dbReference>
<dbReference type="InterPro" id="IPR020839">
    <property type="entry name" value="SCD"/>
</dbReference>
<dbReference type="InterPro" id="IPR013721">
    <property type="entry name" value="STAG"/>
</dbReference>
<dbReference type="Pfam" id="PF08514">
    <property type="entry name" value="STAG"/>
    <property type="match status" value="1"/>
</dbReference>
<dbReference type="eggNOG" id="KOG2011">
    <property type="taxonomic scope" value="Eukaryota"/>
</dbReference>
<organism evidence="3 4">
    <name type="scientific">Bathycoccus prasinos</name>
    <dbReference type="NCBI Taxonomy" id="41875"/>
    <lineage>
        <taxon>Eukaryota</taxon>
        <taxon>Viridiplantae</taxon>
        <taxon>Chlorophyta</taxon>
        <taxon>Mamiellophyceae</taxon>
        <taxon>Mamiellales</taxon>
        <taxon>Bathycoccaceae</taxon>
        <taxon>Bathycoccus</taxon>
    </lineage>
</organism>
<feature type="region of interest" description="Disordered" evidence="1">
    <location>
        <begin position="1251"/>
        <end position="1351"/>
    </location>
</feature>